<sequence length="123" mass="13007">MTRFGNPGGSRYVTNGFQSRQARHLLWAVPVVILVCLPASVLAGISWCGISGCSGGGYGLDTSDAGLAIQACIFAAVVMTIPFALIPWLKPRTVRIVLALPIGTLWGLLMAVVTHGIFPWQIG</sequence>
<dbReference type="RefSeq" id="WP_134454799.1">
    <property type="nucleotide sequence ID" value="NZ_SOFL01000050.1"/>
</dbReference>
<feature type="transmembrane region" description="Helical" evidence="1">
    <location>
        <begin position="25"/>
        <end position="47"/>
    </location>
</feature>
<dbReference type="OrthoDB" id="5116090at2"/>
<keyword evidence="1" id="KW-1133">Transmembrane helix</keyword>
<comment type="caution">
    <text evidence="2">The sequence shown here is derived from an EMBL/GenBank/DDBJ whole genome shotgun (WGS) entry which is preliminary data.</text>
</comment>
<accession>A0A4R8W1Z7</accession>
<keyword evidence="3" id="KW-1185">Reference proteome</keyword>
<proteinExistence type="predicted"/>
<feature type="transmembrane region" description="Helical" evidence="1">
    <location>
        <begin position="67"/>
        <end position="89"/>
    </location>
</feature>
<evidence type="ECO:0000313" key="2">
    <source>
        <dbReference type="EMBL" id="TFB98220.1"/>
    </source>
</evidence>
<organism evidence="2 3">
    <name type="scientific">Cryobacterium adonitolivorans</name>
    <dbReference type="NCBI Taxonomy" id="1259189"/>
    <lineage>
        <taxon>Bacteria</taxon>
        <taxon>Bacillati</taxon>
        <taxon>Actinomycetota</taxon>
        <taxon>Actinomycetes</taxon>
        <taxon>Micrococcales</taxon>
        <taxon>Microbacteriaceae</taxon>
        <taxon>Cryobacterium</taxon>
    </lineage>
</organism>
<dbReference type="Proteomes" id="UP000297907">
    <property type="component" value="Unassembled WGS sequence"/>
</dbReference>
<keyword evidence="1" id="KW-0472">Membrane</keyword>
<feature type="transmembrane region" description="Helical" evidence="1">
    <location>
        <begin position="96"/>
        <end position="118"/>
    </location>
</feature>
<gene>
    <name evidence="2" type="ORF">E3O42_15450</name>
</gene>
<protein>
    <submittedName>
        <fullName evidence="2">Uncharacterized protein</fullName>
    </submittedName>
</protein>
<dbReference type="EMBL" id="SOFL01000050">
    <property type="protein sequence ID" value="TFB98220.1"/>
    <property type="molecule type" value="Genomic_DNA"/>
</dbReference>
<name>A0A4R8W1Z7_9MICO</name>
<dbReference type="AlphaFoldDB" id="A0A4R8W1Z7"/>
<keyword evidence="1" id="KW-0812">Transmembrane</keyword>
<reference evidence="2 3" key="1">
    <citation type="submission" date="2019-03" db="EMBL/GenBank/DDBJ databases">
        <title>Genomics of glacier-inhabiting Cryobacterium strains.</title>
        <authorList>
            <person name="Liu Q."/>
            <person name="Xin Y.-H."/>
        </authorList>
    </citation>
    <scope>NUCLEOTIDE SEQUENCE [LARGE SCALE GENOMIC DNA]</scope>
    <source>
        <strain evidence="2 3">RHLS22-1</strain>
    </source>
</reference>
<evidence type="ECO:0000256" key="1">
    <source>
        <dbReference type="SAM" id="Phobius"/>
    </source>
</evidence>
<evidence type="ECO:0000313" key="3">
    <source>
        <dbReference type="Proteomes" id="UP000297907"/>
    </source>
</evidence>